<dbReference type="SUPFAM" id="SSF56281">
    <property type="entry name" value="Metallo-hydrolase/oxidoreductase"/>
    <property type="match status" value="1"/>
</dbReference>
<dbReference type="InterPro" id="IPR036388">
    <property type="entry name" value="WH-like_DNA-bd_sf"/>
</dbReference>
<sequence length="337" mass="38241">MNERIVELDEGWLQVKVPLPYSLKWVNAYVLPEAGGRWTVIDPGLRLEETEAFWEEVARSRSLAWDRVANIVVTHHHPDHYGLAGWFQERTGAPVWMSPVALDNANRLWGDGETFSDELTAAFLRHGLDDRLEQPMRMHLGGFRDKVSPRPSGVRLITPGETFAMGGVEWEVHGGEGHAPGHLLFYDRPSGRLLAGDQALPDITPNVGWMPGGDPDPLLSFLDSLRRLRALEASQVFPGHRAPYARFRERIDEIVDHHARRLKKMAELIGDREPTAFEVCEWTFGTRLRDNTHNLRFALAETIAHLVRMEAEGKLARFERTAASGETIVRWRLQENG</sequence>
<comment type="catalytic activity">
    <reaction evidence="3">
        <text>3',5'-cyclic UMP + H2O = UMP + H(+)</text>
        <dbReference type="Rhea" id="RHEA:70575"/>
        <dbReference type="ChEBI" id="CHEBI:15377"/>
        <dbReference type="ChEBI" id="CHEBI:15378"/>
        <dbReference type="ChEBI" id="CHEBI:57865"/>
        <dbReference type="ChEBI" id="CHEBI:184387"/>
    </reaction>
    <physiologicalReaction direction="left-to-right" evidence="3">
        <dbReference type="Rhea" id="RHEA:70576"/>
    </physiologicalReaction>
</comment>
<accession>A0ABW2FAP4</accession>
<dbReference type="Gene3D" id="1.10.10.10">
    <property type="entry name" value="Winged helix-like DNA-binding domain superfamily/Winged helix DNA-binding domain"/>
    <property type="match status" value="1"/>
</dbReference>
<comment type="catalytic activity">
    <reaction evidence="1">
        <text>3',5'-cyclic CMP + H2O = CMP + H(+)</text>
        <dbReference type="Rhea" id="RHEA:72675"/>
        <dbReference type="ChEBI" id="CHEBI:15377"/>
        <dbReference type="ChEBI" id="CHEBI:15378"/>
        <dbReference type="ChEBI" id="CHEBI:58003"/>
        <dbReference type="ChEBI" id="CHEBI:60377"/>
    </reaction>
    <physiologicalReaction direction="left-to-right" evidence="1">
        <dbReference type="Rhea" id="RHEA:72676"/>
    </physiologicalReaction>
</comment>
<protein>
    <submittedName>
        <fullName evidence="5">MBL fold metallo-hydrolase</fullName>
    </submittedName>
</protein>
<feature type="domain" description="Metallo-beta-lactamase" evidence="4">
    <location>
        <begin position="25"/>
        <end position="240"/>
    </location>
</feature>
<evidence type="ECO:0000259" key="4">
    <source>
        <dbReference type="SMART" id="SM00849"/>
    </source>
</evidence>
<dbReference type="EMBL" id="JBHTAI010000005">
    <property type="protein sequence ID" value="MFC7148918.1"/>
    <property type="molecule type" value="Genomic_DNA"/>
</dbReference>
<evidence type="ECO:0000256" key="3">
    <source>
        <dbReference type="ARBA" id="ARBA00048505"/>
    </source>
</evidence>
<evidence type="ECO:0000256" key="1">
    <source>
        <dbReference type="ARBA" id="ARBA00034221"/>
    </source>
</evidence>
<comment type="function">
    <text evidence="2">Counteracts the endogenous Pycsar antiviral defense system. Phosphodiesterase that enables metal-dependent hydrolysis of host cyclic nucleotide Pycsar defense signals such as cCMP and cUMP.</text>
</comment>
<dbReference type="InterPro" id="IPR001279">
    <property type="entry name" value="Metallo-B-lactamas"/>
</dbReference>
<dbReference type="CDD" id="cd07725">
    <property type="entry name" value="TTHA1429-like_MBL-fold"/>
    <property type="match status" value="1"/>
</dbReference>
<evidence type="ECO:0000313" key="5">
    <source>
        <dbReference type="EMBL" id="MFC7148918.1"/>
    </source>
</evidence>
<dbReference type="Proteomes" id="UP001596378">
    <property type="component" value="Unassembled WGS sequence"/>
</dbReference>
<proteinExistence type="predicted"/>
<dbReference type="PANTHER" id="PTHR23131">
    <property type="entry name" value="ENDORIBONUCLEASE LACTB2"/>
    <property type="match status" value="1"/>
</dbReference>
<keyword evidence="6" id="KW-1185">Reference proteome</keyword>
<dbReference type="RefSeq" id="WP_378052739.1">
    <property type="nucleotide sequence ID" value="NZ_JBHMDN010000055.1"/>
</dbReference>
<dbReference type="PANTHER" id="PTHR23131:SF4">
    <property type="entry name" value="METALLO-BETA-LACTAMASE SUPERFAMILY POTEIN"/>
    <property type="match status" value="1"/>
</dbReference>
<dbReference type="InterPro" id="IPR050662">
    <property type="entry name" value="Sec-metab_biosynth-thioest"/>
</dbReference>
<organism evidence="5 6">
    <name type="scientific">Cohnella cellulosilytica</name>
    <dbReference type="NCBI Taxonomy" id="986710"/>
    <lineage>
        <taxon>Bacteria</taxon>
        <taxon>Bacillati</taxon>
        <taxon>Bacillota</taxon>
        <taxon>Bacilli</taxon>
        <taxon>Bacillales</taxon>
        <taxon>Paenibacillaceae</taxon>
        <taxon>Cohnella</taxon>
    </lineage>
</organism>
<evidence type="ECO:0000256" key="2">
    <source>
        <dbReference type="ARBA" id="ARBA00034301"/>
    </source>
</evidence>
<dbReference type="InterPro" id="IPR036866">
    <property type="entry name" value="RibonucZ/Hydroxyglut_hydro"/>
</dbReference>
<name>A0ABW2FAP4_9BACL</name>
<reference evidence="6" key="1">
    <citation type="journal article" date="2019" name="Int. J. Syst. Evol. Microbiol.">
        <title>The Global Catalogue of Microorganisms (GCM) 10K type strain sequencing project: providing services to taxonomists for standard genome sequencing and annotation.</title>
        <authorList>
            <consortium name="The Broad Institute Genomics Platform"/>
            <consortium name="The Broad Institute Genome Sequencing Center for Infectious Disease"/>
            <person name="Wu L."/>
            <person name="Ma J."/>
        </authorList>
    </citation>
    <scope>NUCLEOTIDE SEQUENCE [LARGE SCALE GENOMIC DNA]</scope>
    <source>
        <strain evidence="6">KCTC 12907</strain>
    </source>
</reference>
<dbReference type="SMART" id="SM00849">
    <property type="entry name" value="Lactamase_B"/>
    <property type="match status" value="1"/>
</dbReference>
<comment type="caution">
    <text evidence="5">The sequence shown here is derived from an EMBL/GenBank/DDBJ whole genome shotgun (WGS) entry which is preliminary data.</text>
</comment>
<gene>
    <name evidence="5" type="ORF">ACFQMJ_10295</name>
</gene>
<evidence type="ECO:0000313" key="6">
    <source>
        <dbReference type="Proteomes" id="UP001596378"/>
    </source>
</evidence>
<dbReference type="Gene3D" id="3.60.15.10">
    <property type="entry name" value="Ribonuclease Z/Hydroxyacylglutathione hydrolase-like"/>
    <property type="match status" value="1"/>
</dbReference>
<dbReference type="Pfam" id="PF00753">
    <property type="entry name" value="Lactamase_B"/>
    <property type="match status" value="1"/>
</dbReference>